<reference evidence="1" key="2">
    <citation type="journal article" date="2007" name="Science">
        <title>Genome sequence of Aedes aegypti, a major arbovirus vector.</title>
        <authorList>
            <person name="Nene V."/>
            <person name="Wortman J.R."/>
            <person name="Lawson D."/>
            <person name="Haas B."/>
            <person name="Kodira C."/>
            <person name="Tu Z.J."/>
            <person name="Loftus B."/>
            <person name="Xi Z."/>
            <person name="Megy K."/>
            <person name="Grabherr M."/>
            <person name="Ren Q."/>
            <person name="Zdobnov E.M."/>
            <person name="Lobo N.F."/>
            <person name="Campbell K.S."/>
            <person name="Brown S.E."/>
            <person name="Bonaldo M.F."/>
            <person name="Zhu J."/>
            <person name="Sinkins S.P."/>
            <person name="Hogenkamp D.G."/>
            <person name="Amedeo P."/>
            <person name="Arensburger P."/>
            <person name="Atkinson P.W."/>
            <person name="Bidwell S."/>
            <person name="Biedler J."/>
            <person name="Birney E."/>
            <person name="Bruggner R.V."/>
            <person name="Costas J."/>
            <person name="Coy M.R."/>
            <person name="Crabtree J."/>
            <person name="Crawford M."/>
            <person name="Debruyn B."/>
            <person name="Decaprio D."/>
            <person name="Eiglmeier K."/>
            <person name="Eisenstadt E."/>
            <person name="El-Dorry H."/>
            <person name="Gelbart W.M."/>
            <person name="Gomes S.L."/>
            <person name="Hammond M."/>
            <person name="Hannick L.I."/>
            <person name="Hogan J.R."/>
            <person name="Holmes M.H."/>
            <person name="Jaffe D."/>
            <person name="Johnston J.S."/>
            <person name="Kennedy R.C."/>
            <person name="Koo H."/>
            <person name="Kravitz S."/>
            <person name="Kriventseva E.V."/>
            <person name="Kulp D."/>
            <person name="Labutti K."/>
            <person name="Lee E."/>
            <person name="Li S."/>
            <person name="Lovin D.D."/>
            <person name="Mao C."/>
            <person name="Mauceli E."/>
            <person name="Menck C.F."/>
            <person name="Miller J.R."/>
            <person name="Montgomery P."/>
            <person name="Mori A."/>
            <person name="Nascimento A.L."/>
            <person name="Naveira H.F."/>
            <person name="Nusbaum C."/>
            <person name="O'leary S."/>
            <person name="Orvis J."/>
            <person name="Pertea M."/>
            <person name="Quesneville H."/>
            <person name="Reidenbach K.R."/>
            <person name="Rogers Y.H."/>
            <person name="Roth C.W."/>
            <person name="Schneider J.R."/>
            <person name="Schatz M."/>
            <person name="Shumway M."/>
            <person name="Stanke M."/>
            <person name="Stinson E.O."/>
            <person name="Tubio J.M."/>
            <person name="Vanzee J.P."/>
            <person name="Verjovski-Almeida S."/>
            <person name="Werner D."/>
            <person name="White O."/>
            <person name="Wyder S."/>
            <person name="Zeng Q."/>
            <person name="Zhao Q."/>
            <person name="Zhao Y."/>
            <person name="Hill C.A."/>
            <person name="Raikhel A.S."/>
            <person name="Soares M.B."/>
            <person name="Knudson D.L."/>
            <person name="Lee N.H."/>
            <person name="Galagan J."/>
            <person name="Salzberg S.L."/>
            <person name="Paulsen I.T."/>
            <person name="Dimopoulos G."/>
            <person name="Collins F.H."/>
            <person name="Birren B."/>
            <person name="Fraser-Liggett C.M."/>
            <person name="Severson D.W."/>
        </authorList>
    </citation>
    <scope>NUCLEOTIDE SEQUENCE [LARGE SCALE GENOMIC DNA]</scope>
    <source>
        <strain evidence="1">Liverpool</strain>
    </source>
</reference>
<dbReference type="PaxDb" id="7159-AAEL002421-PA"/>
<name>Q17IB1_AEDAE</name>
<evidence type="ECO:0000313" key="2">
    <source>
        <dbReference type="Proteomes" id="UP000682892"/>
    </source>
</evidence>
<feature type="non-terminal residue" evidence="1">
    <location>
        <position position="65"/>
    </location>
</feature>
<reference evidence="1" key="1">
    <citation type="submission" date="2005-10" db="EMBL/GenBank/DDBJ databases">
        <authorList>
            <person name="Loftus B.J."/>
            <person name="Nene V.M."/>
            <person name="Hannick L.I."/>
            <person name="Bidwell S."/>
            <person name="Haas B."/>
            <person name="Amedeo P."/>
            <person name="Orvis J."/>
            <person name="Wortman J.R."/>
            <person name="White O.R."/>
            <person name="Salzberg S."/>
            <person name="Shumway M."/>
            <person name="Koo H."/>
            <person name="Zhao Y."/>
            <person name="Holmes M."/>
            <person name="Miller J."/>
            <person name="Schatz M."/>
            <person name="Pop M."/>
            <person name="Pai G."/>
            <person name="Utterback T."/>
            <person name="Rogers Y.-H."/>
            <person name="Kravitz S."/>
            <person name="Fraser C.M."/>
        </authorList>
    </citation>
    <scope>NUCLEOTIDE SEQUENCE</scope>
    <source>
        <strain evidence="1">Liverpool</strain>
    </source>
</reference>
<protein>
    <submittedName>
        <fullName evidence="1">AAEL002421-PA</fullName>
    </submittedName>
</protein>
<dbReference type="AlphaFoldDB" id="Q17IB1"/>
<accession>Q17IB1</accession>
<organism evidence="1 2">
    <name type="scientific">Aedes aegypti</name>
    <name type="common">Yellowfever mosquito</name>
    <name type="synonym">Culex aegypti</name>
    <dbReference type="NCBI Taxonomy" id="7159"/>
    <lineage>
        <taxon>Eukaryota</taxon>
        <taxon>Metazoa</taxon>
        <taxon>Ecdysozoa</taxon>
        <taxon>Arthropoda</taxon>
        <taxon>Hexapoda</taxon>
        <taxon>Insecta</taxon>
        <taxon>Pterygota</taxon>
        <taxon>Neoptera</taxon>
        <taxon>Endopterygota</taxon>
        <taxon>Diptera</taxon>
        <taxon>Nematocera</taxon>
        <taxon>Culicoidea</taxon>
        <taxon>Culicidae</taxon>
        <taxon>Culicinae</taxon>
        <taxon>Aedini</taxon>
        <taxon>Aedes</taxon>
        <taxon>Stegomyia</taxon>
    </lineage>
</organism>
<proteinExistence type="predicted"/>
<sequence>LFAGILLHKEGLTSYWWVCCENKAKEHHHQQQQQAAAEGSKRLPEIKQIKSTLAAEAKKENVVLF</sequence>
<dbReference type="Proteomes" id="UP000682892">
    <property type="component" value="Unassembled WGS sequence"/>
</dbReference>
<dbReference type="EMBL" id="CH477241">
    <property type="protein sequence ID" value="EAT46384.1"/>
    <property type="molecule type" value="Genomic_DNA"/>
</dbReference>
<dbReference type="HOGENOM" id="CLU_2856174_0_0_1"/>
<reference evidence="1" key="3">
    <citation type="submission" date="2012-09" db="EMBL/GenBank/DDBJ databases">
        <authorList>
            <consortium name="VectorBase"/>
        </authorList>
    </citation>
    <scope>NUCLEOTIDE SEQUENCE</scope>
    <source>
        <strain evidence="1">Liverpool</strain>
    </source>
</reference>
<gene>
    <name evidence="1" type="ORF">AaeL_AAEL002421</name>
</gene>
<evidence type="ECO:0000313" key="1">
    <source>
        <dbReference type="EMBL" id="EAT46384.1"/>
    </source>
</evidence>